<dbReference type="Proteomes" id="UP000566711">
    <property type="component" value="Unassembled WGS sequence"/>
</dbReference>
<evidence type="ECO:0000259" key="1">
    <source>
        <dbReference type="Pfam" id="PF13400"/>
    </source>
</evidence>
<name>A0A7W2I7Y0_9BURK</name>
<organism evidence="2 3">
    <name type="scientific">Rugamonas fusca</name>
    <dbReference type="NCBI Taxonomy" id="2758568"/>
    <lineage>
        <taxon>Bacteria</taxon>
        <taxon>Pseudomonadati</taxon>
        <taxon>Pseudomonadota</taxon>
        <taxon>Betaproteobacteria</taxon>
        <taxon>Burkholderiales</taxon>
        <taxon>Oxalobacteraceae</taxon>
        <taxon>Telluria group</taxon>
        <taxon>Rugamonas</taxon>
    </lineage>
</organism>
<sequence>MRLSTNGQRTAQRGAVAIMFVLLTLLLLGLFGLALDLAQIYNRHNELEDIATGVALAAAHELNGTQAGVTSALARAAAEASSMRYQYNSTSVTWSDAAIKFAASSSAADGEWLDAASAQSSPNGLLFVKVDTAALSSAMSSVNSIFMQLFTGSSASTTSGQAIAGRSSIRVTPLAICALSSTPAASRINSAASVELVEFGFRRGVAYDLMQLNPNATTPVNFVIDPIDPLGTLGSSANMDPSLVGPFVCTGTMPMGRVMGAPITVQSPFPLAALYQQLNSRFDQYAGGLCSPNAAPPDFNIKSYVYDTAIPWMSTTRNGQTAQKTLYQSKLWTTADPLPMQPPNTAASYGPLWAYAKAVPFSAYSAGTPEPASGYATFATTNWSTLYPGNPIASSYPSPTPYMAGSGTNFLAPSTANKPGLRGRRVLNIPLLSCPVATGTASLATVLGIGKFFMTVPATATSISAEFAGAVPEQSLAGDMELSK</sequence>
<keyword evidence="3" id="KW-1185">Reference proteome</keyword>
<dbReference type="EMBL" id="JACEZS010000013">
    <property type="protein sequence ID" value="MBA5606934.1"/>
    <property type="molecule type" value="Genomic_DNA"/>
</dbReference>
<accession>A0A7W2I7Y0</accession>
<dbReference type="InterPro" id="IPR028087">
    <property type="entry name" value="Tad_N"/>
</dbReference>
<comment type="caution">
    <text evidence="2">The sequence shown here is derived from an EMBL/GenBank/DDBJ whole genome shotgun (WGS) entry which is preliminary data.</text>
</comment>
<evidence type="ECO:0000313" key="3">
    <source>
        <dbReference type="Proteomes" id="UP000566711"/>
    </source>
</evidence>
<feature type="domain" description="Putative Flp pilus-assembly TadG-like N-terminal" evidence="1">
    <location>
        <begin position="14"/>
        <end position="59"/>
    </location>
</feature>
<protein>
    <submittedName>
        <fullName evidence="2">Pilus assembly protein TadE</fullName>
    </submittedName>
</protein>
<dbReference type="AlphaFoldDB" id="A0A7W2I7Y0"/>
<dbReference type="Pfam" id="PF13400">
    <property type="entry name" value="Tad"/>
    <property type="match status" value="1"/>
</dbReference>
<proteinExistence type="predicted"/>
<evidence type="ECO:0000313" key="2">
    <source>
        <dbReference type="EMBL" id="MBA5606934.1"/>
    </source>
</evidence>
<gene>
    <name evidence="2" type="ORF">H3H36_16375</name>
</gene>
<reference evidence="2 3" key="1">
    <citation type="submission" date="2020-07" db="EMBL/GenBank/DDBJ databases">
        <title>Novel species isolated from subtropical streams in China.</title>
        <authorList>
            <person name="Lu H."/>
        </authorList>
    </citation>
    <scope>NUCLEOTIDE SEQUENCE [LARGE SCALE GENOMIC DNA]</scope>
    <source>
        <strain evidence="2 3">FT3S</strain>
    </source>
</reference>